<dbReference type="Proteomes" id="UP000639396">
    <property type="component" value="Unassembled WGS sequence"/>
</dbReference>
<accession>A0A927CIC2</accession>
<comment type="similarity">
    <text evidence="1">Belongs to the GerABKA family.</text>
</comment>
<organism evidence="5 6">
    <name type="scientific">Paenibacillus oceani</name>
    <dbReference type="NCBI Taxonomy" id="2772510"/>
    <lineage>
        <taxon>Bacteria</taxon>
        <taxon>Bacillati</taxon>
        <taxon>Bacillota</taxon>
        <taxon>Bacilli</taxon>
        <taxon>Bacillales</taxon>
        <taxon>Paenibacillaceae</taxon>
        <taxon>Paenibacillus</taxon>
    </lineage>
</organism>
<evidence type="ECO:0000256" key="2">
    <source>
        <dbReference type="ARBA" id="ARBA00023136"/>
    </source>
</evidence>
<dbReference type="PIRSF" id="PIRSF005690">
    <property type="entry name" value="GerBA"/>
    <property type="match status" value="1"/>
</dbReference>
<dbReference type="GO" id="GO:0016020">
    <property type="term" value="C:membrane"/>
    <property type="evidence" value="ECO:0007669"/>
    <property type="project" value="InterPro"/>
</dbReference>
<dbReference type="AlphaFoldDB" id="A0A927CIC2"/>
<keyword evidence="4" id="KW-1133">Transmembrane helix</keyword>
<dbReference type="Pfam" id="PF03323">
    <property type="entry name" value="GerA"/>
    <property type="match status" value="1"/>
</dbReference>
<name>A0A927CIC2_9BACL</name>
<gene>
    <name evidence="5" type="ORF">IDH45_31160</name>
</gene>
<evidence type="ECO:0000313" key="5">
    <source>
        <dbReference type="EMBL" id="MBD2866441.1"/>
    </source>
</evidence>
<feature type="transmembrane region" description="Helical" evidence="4">
    <location>
        <begin position="324"/>
        <end position="343"/>
    </location>
</feature>
<feature type="region of interest" description="Disordered" evidence="3">
    <location>
        <begin position="514"/>
        <end position="534"/>
    </location>
</feature>
<comment type="caution">
    <text evidence="5">The sequence shown here is derived from an EMBL/GenBank/DDBJ whole genome shotgun (WGS) entry which is preliminary data.</text>
</comment>
<evidence type="ECO:0000313" key="6">
    <source>
        <dbReference type="Proteomes" id="UP000639396"/>
    </source>
</evidence>
<evidence type="ECO:0000256" key="4">
    <source>
        <dbReference type="SAM" id="Phobius"/>
    </source>
</evidence>
<evidence type="ECO:0000256" key="3">
    <source>
        <dbReference type="SAM" id="MobiDB-lite"/>
    </source>
</evidence>
<keyword evidence="2 4" id="KW-0472">Membrane</keyword>
<dbReference type="PANTHER" id="PTHR22550:SF5">
    <property type="entry name" value="LEUCINE ZIPPER PROTEIN 4"/>
    <property type="match status" value="1"/>
</dbReference>
<dbReference type="PANTHER" id="PTHR22550">
    <property type="entry name" value="SPORE GERMINATION PROTEIN"/>
    <property type="match status" value="1"/>
</dbReference>
<dbReference type="EMBL" id="JACXJA010000059">
    <property type="protein sequence ID" value="MBD2866441.1"/>
    <property type="molecule type" value="Genomic_DNA"/>
</dbReference>
<reference evidence="5" key="1">
    <citation type="submission" date="2020-09" db="EMBL/GenBank/DDBJ databases">
        <title>A novel bacterium of genus Paenibacillus, isolated from South China Sea.</title>
        <authorList>
            <person name="Huang H."/>
            <person name="Mo K."/>
            <person name="Hu Y."/>
        </authorList>
    </citation>
    <scope>NUCLEOTIDE SEQUENCE</scope>
    <source>
        <strain evidence="5">IB182363</strain>
    </source>
</reference>
<protein>
    <submittedName>
        <fullName evidence="5">Spore germination protein</fullName>
    </submittedName>
</protein>
<keyword evidence="6" id="KW-1185">Reference proteome</keyword>
<evidence type="ECO:0000256" key="1">
    <source>
        <dbReference type="ARBA" id="ARBA00005278"/>
    </source>
</evidence>
<dbReference type="InterPro" id="IPR004995">
    <property type="entry name" value="Spore_Ger"/>
</dbReference>
<proteinExistence type="inferred from homology"/>
<feature type="transmembrane region" description="Helical" evidence="4">
    <location>
        <begin position="448"/>
        <end position="471"/>
    </location>
</feature>
<sequence length="534" mass="59902">MRLLHKLKRLFHKSPSPSRQQTEPSMPSSRLHRRLQPNLRYIRQVLGNSGDLIIREFPVGPDARLNAAILYTDGLVDAPSVQSFILESLMTDLDKAELEKAIRTGRNMLHYLKDHALTVSGIQPLLDCDKLFNALLSGSVIFLLDGYDEGFTIDLSKHEHRQVSEPAVESVVRGPREGFTENLRTNTALVRRKIKDRNLWMENRTIGTVTQTEVAVMYIRGIVNGQIVEEVRARLDRIDIDGILESGYIEELIQDETFTPFPTIYNTERPDVIAAELLEGKVAIFVDGTPFVLIVPALFVSFLHSAEDYYQRADISTLLRMIRYVGFFTALLAPSLYIAITTFHQEMLPTQLLISLAAQREGIPFPAFIEALMMEITFEILREAGLRMPRAIGQAVSVVGTLVIGQAAVEAGIVSAAMVIVVSITAISSFVFPAVNMSISIRMLRFPLMILAATFGLFGTIFGLLALVLHLCSLRSFGVPYMSPFAPFHLEEQKDTIFRLPLWMMRKRPRSIRPGNAVRQQPAPAPKSRPKPQH</sequence>
<dbReference type="RefSeq" id="WP_190932059.1">
    <property type="nucleotide sequence ID" value="NZ_JACXJA010000059.1"/>
</dbReference>
<dbReference type="InterPro" id="IPR050768">
    <property type="entry name" value="UPF0353/GerABKA_families"/>
</dbReference>
<dbReference type="GO" id="GO:0009847">
    <property type="term" value="P:spore germination"/>
    <property type="evidence" value="ECO:0007669"/>
    <property type="project" value="InterPro"/>
</dbReference>
<feature type="transmembrane region" description="Helical" evidence="4">
    <location>
        <begin position="415"/>
        <end position="436"/>
    </location>
</feature>
<feature type="transmembrane region" description="Helical" evidence="4">
    <location>
        <begin position="282"/>
        <end position="303"/>
    </location>
</feature>
<keyword evidence="4" id="KW-0812">Transmembrane</keyword>